<dbReference type="RefSeq" id="WP_125699256.1">
    <property type="nucleotide sequence ID" value="NZ_JAHPPM010000001.1"/>
</dbReference>
<reference evidence="3 4" key="1">
    <citation type="submission" date="2018-10" db="EMBL/GenBank/DDBJ databases">
        <title>GWAS and RNA-Seq identify cryptic mechanisms of antimicrobial resistance in Acinetobacter baumannii.</title>
        <authorList>
            <person name="Sahl J.W."/>
        </authorList>
    </citation>
    <scope>NUCLEOTIDE SEQUENCE [LARGE SCALE GENOMIC DNA]</scope>
    <source>
        <strain evidence="3 4">TG41018</strain>
    </source>
</reference>
<protein>
    <submittedName>
        <fullName evidence="3">Type IV secretion protein Rhs</fullName>
    </submittedName>
</protein>
<evidence type="ECO:0000259" key="2">
    <source>
        <dbReference type="Pfam" id="PF15657"/>
    </source>
</evidence>
<evidence type="ECO:0000313" key="4">
    <source>
        <dbReference type="Proteomes" id="UP000276905"/>
    </source>
</evidence>
<gene>
    <name evidence="3" type="ORF">EA756_11210</name>
</gene>
<accession>A0A3R9S292</accession>
<sequence>MIIKFYHSAGYDFGEADGKGNQPSHHNVRPAENTHTGAVDGMDEHFYFDCRNSK</sequence>
<dbReference type="Pfam" id="PF15657">
    <property type="entry name" value="Tox-HNH-EHHH"/>
    <property type="match status" value="1"/>
</dbReference>
<name>A0A3R9S292_9GAMM</name>
<feature type="domain" description="HNH/Endo VII superfamily nuclease toxins" evidence="2">
    <location>
        <begin position="7"/>
        <end position="48"/>
    </location>
</feature>
<organism evidence="3 4">
    <name type="scientific">Acinetobacter lactucae</name>
    <dbReference type="NCBI Taxonomy" id="1785128"/>
    <lineage>
        <taxon>Bacteria</taxon>
        <taxon>Pseudomonadati</taxon>
        <taxon>Pseudomonadota</taxon>
        <taxon>Gammaproteobacteria</taxon>
        <taxon>Moraxellales</taxon>
        <taxon>Moraxellaceae</taxon>
        <taxon>Acinetobacter</taxon>
        <taxon>Acinetobacter calcoaceticus/baumannii complex</taxon>
    </lineage>
</organism>
<feature type="region of interest" description="Disordered" evidence="1">
    <location>
        <begin position="16"/>
        <end position="38"/>
    </location>
</feature>
<proteinExistence type="predicted"/>
<dbReference type="EMBL" id="RFES01000007">
    <property type="protein sequence ID" value="RSO56456.1"/>
    <property type="molecule type" value="Genomic_DNA"/>
</dbReference>
<comment type="caution">
    <text evidence="3">The sequence shown here is derived from an EMBL/GenBank/DDBJ whole genome shotgun (WGS) entry which is preliminary data.</text>
</comment>
<dbReference type="Proteomes" id="UP000276905">
    <property type="component" value="Unassembled WGS sequence"/>
</dbReference>
<dbReference type="InterPro" id="IPR028048">
    <property type="entry name" value="Tox-HNH-EHHH"/>
</dbReference>
<evidence type="ECO:0000313" key="3">
    <source>
        <dbReference type="EMBL" id="RSO56456.1"/>
    </source>
</evidence>
<dbReference type="AlphaFoldDB" id="A0A3R9S292"/>
<evidence type="ECO:0000256" key="1">
    <source>
        <dbReference type="SAM" id="MobiDB-lite"/>
    </source>
</evidence>